<feature type="transmembrane region" description="Helical" evidence="8">
    <location>
        <begin position="249"/>
        <end position="267"/>
    </location>
</feature>
<dbReference type="InterPro" id="IPR022357">
    <property type="entry name" value="MIP_CS"/>
</dbReference>
<gene>
    <name evidence="9" type="ORF">RJ641_005959</name>
</gene>
<evidence type="ECO:0000256" key="3">
    <source>
        <dbReference type="ARBA" id="ARBA00022692"/>
    </source>
</evidence>
<evidence type="ECO:0000256" key="2">
    <source>
        <dbReference type="ARBA" id="ARBA00022448"/>
    </source>
</evidence>
<keyword evidence="10" id="KW-1185">Reference proteome</keyword>
<dbReference type="InterPro" id="IPR023271">
    <property type="entry name" value="Aquaporin-like"/>
</dbReference>
<feature type="transmembrane region" description="Helical" evidence="8">
    <location>
        <begin position="212"/>
        <end position="229"/>
    </location>
</feature>
<dbReference type="PROSITE" id="PS00221">
    <property type="entry name" value="MIP"/>
    <property type="match status" value="1"/>
</dbReference>
<reference evidence="9 10" key="1">
    <citation type="submission" date="2023-12" db="EMBL/GenBank/DDBJ databases">
        <title>A high-quality genome assembly for Dillenia turbinata (Dilleniales).</title>
        <authorList>
            <person name="Chanderbali A."/>
        </authorList>
    </citation>
    <scope>NUCLEOTIDE SEQUENCE [LARGE SCALE GENOMIC DNA]</scope>
    <source>
        <strain evidence="9">LSX21</strain>
        <tissue evidence="9">Leaf</tissue>
    </source>
</reference>
<comment type="similarity">
    <text evidence="6">Belongs to the MIP/aquaporin (TC 1.A.8) family. TIP (TC 1.A.8.10) subfamily.</text>
</comment>
<keyword evidence="4 8" id="KW-1133">Transmembrane helix</keyword>
<dbReference type="PANTHER" id="PTHR45665:SF26">
    <property type="entry name" value="AQUAPORIN TIP4-1"/>
    <property type="match status" value="1"/>
</dbReference>
<comment type="subcellular location">
    <subcellularLocation>
        <location evidence="1">Membrane</location>
        <topology evidence="1">Multi-pass membrane protein</topology>
    </subcellularLocation>
</comment>
<dbReference type="AlphaFoldDB" id="A0AAN8V2Q8"/>
<dbReference type="InterPro" id="IPR000425">
    <property type="entry name" value="MIP"/>
</dbReference>
<dbReference type="EMBL" id="JBAMMX010000014">
    <property type="protein sequence ID" value="KAK6927368.1"/>
    <property type="molecule type" value="Genomic_DNA"/>
</dbReference>
<evidence type="ECO:0000256" key="4">
    <source>
        <dbReference type="ARBA" id="ARBA00022989"/>
    </source>
</evidence>
<feature type="transmembrane region" description="Helical" evidence="8">
    <location>
        <begin position="106"/>
        <end position="127"/>
    </location>
</feature>
<feature type="transmembrane region" description="Helical" evidence="8">
    <location>
        <begin position="170"/>
        <end position="191"/>
    </location>
</feature>
<evidence type="ECO:0000256" key="8">
    <source>
        <dbReference type="SAM" id="Phobius"/>
    </source>
</evidence>
<dbReference type="PRINTS" id="PR00783">
    <property type="entry name" value="MINTRINSICP"/>
</dbReference>
<name>A0AAN8V2Q8_9MAGN</name>
<evidence type="ECO:0000313" key="10">
    <source>
        <dbReference type="Proteomes" id="UP001370490"/>
    </source>
</evidence>
<sequence>MGRITIGNVEEIMQRSFFKALFVEFICTYLFAFAAVGAAMANEKLNGNSLVGLLYQAIAQALVVSGIVSAGLHISGGHINPAVTLSLAVGGHCTIIRSLLYWLDQLAASTLACYSLEYMTGGLAVPVQQLASGMGYTQGLLMESVLTFSLLFTVYGTMVDPKSGAASGLGPVLVGLVVGANTLAGGAFTGASMNPARSFGPAFVNNDWTDHWVYWVGPLFGGGLSGFIYENFFMGVPLHQLSGVTIGQGVLMEAVLTFSLLFTVYGTMVDPKTGVPSGLGPLLVALVVGANTLAGGAFSGASMNPARSFGPAFVNWDWTDHWVYWVGPLTGGGISGYVFENFFIVRPPVKHVLLADDDDETY</sequence>
<feature type="transmembrane region" description="Helical" evidence="8">
    <location>
        <begin position="53"/>
        <end position="72"/>
    </location>
</feature>
<dbReference type="SUPFAM" id="SSF81338">
    <property type="entry name" value="Aquaporin-like"/>
    <property type="match status" value="2"/>
</dbReference>
<proteinExistence type="inferred from homology"/>
<comment type="caution">
    <text evidence="9">The sequence shown here is derived from an EMBL/GenBank/DDBJ whole genome shotgun (WGS) entry which is preliminary data.</text>
</comment>
<keyword evidence="5 8" id="KW-0472">Membrane</keyword>
<dbReference type="Gene3D" id="1.20.1080.10">
    <property type="entry name" value="Glycerol uptake facilitator protein"/>
    <property type="match status" value="2"/>
</dbReference>
<dbReference type="InterPro" id="IPR034294">
    <property type="entry name" value="Aquaporin_transptr"/>
</dbReference>
<feature type="transmembrane region" description="Helical" evidence="8">
    <location>
        <begin position="21"/>
        <end position="41"/>
    </location>
</feature>
<dbReference type="PANTHER" id="PTHR45665">
    <property type="entry name" value="AQUAPORIN-8"/>
    <property type="match status" value="1"/>
</dbReference>
<keyword evidence="2 7" id="KW-0813">Transport</keyword>
<dbReference type="Proteomes" id="UP001370490">
    <property type="component" value="Unassembled WGS sequence"/>
</dbReference>
<feature type="transmembrane region" description="Helical" evidence="8">
    <location>
        <begin position="79"/>
        <end position="100"/>
    </location>
</feature>
<evidence type="ECO:0000256" key="1">
    <source>
        <dbReference type="ARBA" id="ARBA00004141"/>
    </source>
</evidence>
<protein>
    <submittedName>
        <fullName evidence="9">Major intrinsic protein</fullName>
    </submittedName>
</protein>
<dbReference type="Pfam" id="PF00230">
    <property type="entry name" value="MIP"/>
    <property type="match status" value="2"/>
</dbReference>
<feature type="transmembrane region" description="Helical" evidence="8">
    <location>
        <begin position="279"/>
        <end position="302"/>
    </location>
</feature>
<evidence type="ECO:0000256" key="5">
    <source>
        <dbReference type="ARBA" id="ARBA00023136"/>
    </source>
</evidence>
<evidence type="ECO:0000313" key="9">
    <source>
        <dbReference type="EMBL" id="KAK6927368.1"/>
    </source>
</evidence>
<dbReference type="GO" id="GO:0015250">
    <property type="term" value="F:water channel activity"/>
    <property type="evidence" value="ECO:0007669"/>
    <property type="project" value="TreeGrafter"/>
</dbReference>
<dbReference type="GO" id="GO:0016020">
    <property type="term" value="C:membrane"/>
    <property type="evidence" value="ECO:0007669"/>
    <property type="project" value="UniProtKB-SubCell"/>
</dbReference>
<keyword evidence="3 7" id="KW-0812">Transmembrane</keyword>
<accession>A0AAN8V2Q8</accession>
<evidence type="ECO:0000256" key="7">
    <source>
        <dbReference type="RuleBase" id="RU000477"/>
    </source>
</evidence>
<organism evidence="9 10">
    <name type="scientific">Dillenia turbinata</name>
    <dbReference type="NCBI Taxonomy" id="194707"/>
    <lineage>
        <taxon>Eukaryota</taxon>
        <taxon>Viridiplantae</taxon>
        <taxon>Streptophyta</taxon>
        <taxon>Embryophyta</taxon>
        <taxon>Tracheophyta</taxon>
        <taxon>Spermatophyta</taxon>
        <taxon>Magnoliopsida</taxon>
        <taxon>eudicotyledons</taxon>
        <taxon>Gunneridae</taxon>
        <taxon>Pentapetalae</taxon>
        <taxon>Dilleniales</taxon>
        <taxon>Dilleniaceae</taxon>
        <taxon>Dillenia</taxon>
    </lineage>
</organism>
<evidence type="ECO:0000256" key="6">
    <source>
        <dbReference type="ARBA" id="ARBA00038477"/>
    </source>
</evidence>
<feature type="transmembrane region" description="Helical" evidence="8">
    <location>
        <begin position="322"/>
        <end position="344"/>
    </location>
</feature>
<feature type="transmembrane region" description="Helical" evidence="8">
    <location>
        <begin position="139"/>
        <end position="158"/>
    </location>
</feature>
<dbReference type="FunFam" id="1.20.1080.10:FF:000002">
    <property type="entry name" value="Probable aquaporin TIP1-1"/>
    <property type="match status" value="1"/>
</dbReference>